<gene>
    <name evidence="8" type="ORF">FF125_18655</name>
</gene>
<keyword evidence="3" id="KW-0378">Hydrolase</keyword>
<proteinExistence type="inferred from homology"/>
<sequence>MPTKFKIKFFLLFSLVLSLTSCSKVETKEKEQNSKPNILYIMADDHTTQAFGIYGSRLASLNPTPTLDKIANEGMIFDNCYVTNSICTPSRATILTGQYSQANGVLDLEGVLPTENQYLPAEIKKLGYQTALIGKYHLSSKPNFDYYNVLTAHGEQGTYFDPVLTETGMNFALENDPKFEGKKYEGHSSDVITDISIDWLKNKRDKSKPFMLMYQFKAPHDNFEYAPRYKDYLNDTYIPEPASLYHNGNNGSVATRGANDSLINVIGSSVSRRNTIRSMGMTMWDKSSIKDSNPEFNPSQKLYDFISDKEYTHETYQEYLKRYLRCVKGVDDNVARMIQFLKDEGLYDNTIIVYTGDQGFMLGEHDYIDKRWMYEESMRMPFFVRYPKLIQPGSRTDAIINNADFAPTLIELAGGNPPEQMQGHSFESILKTAKEPEGWQQSTYYRYWMHMAHKHANPAHFGIRTKRYKLIFFYGKYWVDTKDMKATWNKESWGNSFEMDTPAAWEFYDLKVDPNEMNNAYNELEYAETITDLKKQLIAKRKELNEEDGDKFPHIQKVIDAHWND</sequence>
<dbReference type="Proteomes" id="UP000306229">
    <property type="component" value="Chromosome"/>
</dbReference>
<keyword evidence="2 5" id="KW-0732">Signal</keyword>
<dbReference type="Pfam" id="PF00884">
    <property type="entry name" value="Sulfatase"/>
    <property type="match status" value="1"/>
</dbReference>
<keyword evidence="4" id="KW-0325">Glycoprotein</keyword>
<protein>
    <submittedName>
        <fullName evidence="8">Sulfatase</fullName>
    </submittedName>
</protein>
<feature type="domain" description="N-sulphoglucosamine sulphohydrolase C-terminal" evidence="7">
    <location>
        <begin position="502"/>
        <end position="542"/>
    </location>
</feature>
<dbReference type="Pfam" id="PF16347">
    <property type="entry name" value="SGSH_C"/>
    <property type="match status" value="1"/>
</dbReference>
<dbReference type="PANTHER" id="PTHR43108">
    <property type="entry name" value="N-ACETYLGLUCOSAMINE-6-SULFATASE FAMILY MEMBER"/>
    <property type="match status" value="1"/>
</dbReference>
<evidence type="ECO:0000256" key="4">
    <source>
        <dbReference type="ARBA" id="ARBA00023180"/>
    </source>
</evidence>
<dbReference type="PROSITE" id="PS00149">
    <property type="entry name" value="SULFATASE_2"/>
    <property type="match status" value="1"/>
</dbReference>
<evidence type="ECO:0000313" key="8">
    <source>
        <dbReference type="EMBL" id="QCX40369.1"/>
    </source>
</evidence>
<dbReference type="InterPro" id="IPR017850">
    <property type="entry name" value="Alkaline_phosphatase_core_sf"/>
</dbReference>
<evidence type="ECO:0000259" key="6">
    <source>
        <dbReference type="Pfam" id="PF00884"/>
    </source>
</evidence>
<dbReference type="KEGG" id="fbe:FF125_18655"/>
<evidence type="ECO:0000259" key="7">
    <source>
        <dbReference type="Pfam" id="PF16347"/>
    </source>
</evidence>
<dbReference type="InterPro" id="IPR024607">
    <property type="entry name" value="Sulfatase_CS"/>
</dbReference>
<feature type="chain" id="PRO_5022680752" evidence="5">
    <location>
        <begin position="24"/>
        <end position="565"/>
    </location>
</feature>
<name>A0A5B7TU36_9FLAO</name>
<feature type="signal peptide" evidence="5">
    <location>
        <begin position="1"/>
        <end position="23"/>
    </location>
</feature>
<dbReference type="SUPFAM" id="SSF53649">
    <property type="entry name" value="Alkaline phosphatase-like"/>
    <property type="match status" value="1"/>
</dbReference>
<organism evidence="8 9">
    <name type="scientific">Aureibaculum algae</name>
    <dbReference type="NCBI Taxonomy" id="2584122"/>
    <lineage>
        <taxon>Bacteria</taxon>
        <taxon>Pseudomonadati</taxon>
        <taxon>Bacteroidota</taxon>
        <taxon>Flavobacteriia</taxon>
        <taxon>Flavobacteriales</taxon>
        <taxon>Flavobacteriaceae</taxon>
        <taxon>Aureibaculum</taxon>
    </lineage>
</organism>
<dbReference type="PROSITE" id="PS00523">
    <property type="entry name" value="SULFATASE_1"/>
    <property type="match status" value="1"/>
</dbReference>
<reference evidence="8 9" key="1">
    <citation type="submission" date="2019-05" db="EMBL/GenBank/DDBJ databases">
        <title>Algicella ahnfeltiae gen. nov., sp. nov., a novel marine bacterium of the family Flavobacteriaceae isolated from a red alga.</title>
        <authorList>
            <person name="Nedashkovskaya O.I."/>
            <person name="Kukhlevskiy A.D."/>
            <person name="Kim S.-G."/>
            <person name="Zhukova N.V."/>
            <person name="Mikhailov V.V."/>
        </authorList>
    </citation>
    <scope>NUCLEOTIDE SEQUENCE [LARGE SCALE GENOMIC DNA]</scope>
    <source>
        <strain evidence="8 9">10Alg115</strain>
    </source>
</reference>
<accession>A0A5B7TU36</accession>
<dbReference type="OrthoDB" id="9789742at2"/>
<dbReference type="InterPro" id="IPR000917">
    <property type="entry name" value="Sulfatase_N"/>
</dbReference>
<dbReference type="AlphaFoldDB" id="A0A5B7TU36"/>
<evidence type="ECO:0000256" key="2">
    <source>
        <dbReference type="ARBA" id="ARBA00022729"/>
    </source>
</evidence>
<evidence type="ECO:0000256" key="3">
    <source>
        <dbReference type="ARBA" id="ARBA00022801"/>
    </source>
</evidence>
<evidence type="ECO:0000313" key="9">
    <source>
        <dbReference type="Proteomes" id="UP000306229"/>
    </source>
</evidence>
<dbReference type="Gene3D" id="3.40.720.10">
    <property type="entry name" value="Alkaline Phosphatase, subunit A"/>
    <property type="match status" value="1"/>
</dbReference>
<keyword evidence="9" id="KW-1185">Reference proteome</keyword>
<dbReference type="CDD" id="cd16031">
    <property type="entry name" value="G6S_like"/>
    <property type="match status" value="1"/>
</dbReference>
<evidence type="ECO:0000256" key="5">
    <source>
        <dbReference type="SAM" id="SignalP"/>
    </source>
</evidence>
<comment type="similarity">
    <text evidence="1">Belongs to the sulfatase family.</text>
</comment>
<dbReference type="GO" id="GO:0016787">
    <property type="term" value="F:hydrolase activity"/>
    <property type="evidence" value="ECO:0007669"/>
    <property type="project" value="UniProtKB-KW"/>
</dbReference>
<dbReference type="PROSITE" id="PS51257">
    <property type="entry name" value="PROKAR_LIPOPROTEIN"/>
    <property type="match status" value="1"/>
</dbReference>
<evidence type="ECO:0000256" key="1">
    <source>
        <dbReference type="ARBA" id="ARBA00008779"/>
    </source>
</evidence>
<dbReference type="PANTHER" id="PTHR43108:SF6">
    <property type="entry name" value="N-SULPHOGLUCOSAMINE SULPHOHYDROLASE"/>
    <property type="match status" value="1"/>
</dbReference>
<dbReference type="EMBL" id="CP040749">
    <property type="protein sequence ID" value="QCX40369.1"/>
    <property type="molecule type" value="Genomic_DNA"/>
</dbReference>
<dbReference type="InterPro" id="IPR032506">
    <property type="entry name" value="SGSH_C"/>
</dbReference>
<feature type="domain" description="Sulfatase N-terminal" evidence="6">
    <location>
        <begin position="36"/>
        <end position="414"/>
    </location>
</feature>